<protein>
    <submittedName>
        <fullName evidence="2">S41 family peptidase</fullName>
    </submittedName>
</protein>
<dbReference type="InterPro" id="IPR001478">
    <property type="entry name" value="PDZ"/>
</dbReference>
<dbReference type="PANTHER" id="PTHR32060:SF30">
    <property type="entry name" value="CARBOXY-TERMINAL PROCESSING PROTEASE CTPA"/>
    <property type="match status" value="1"/>
</dbReference>
<dbReference type="SUPFAM" id="SSF52096">
    <property type="entry name" value="ClpP/crotonase"/>
    <property type="match status" value="1"/>
</dbReference>
<sequence>MSIRLGFTNLAIVLTFLSAVSCKKEKIDQDKPKPTTDRAELTKDSIFLYAKQVYYWNNYLPSYSVFNPRSFTRNSNQLDNFNDELLKITRYTNYENWYDSDGGLYDEPKYSYIDDSNDDGIIARKAGETMYVELDGYGNDVGLGFAYVGSEYNYQIYVKYVSPGSSAYDKKIKRGSIVKKVNGRAYGSNFNAEIDLFLNAMDGATVNLNVLAPGETVPKDLVLSKMRYKSSPVLKDTVYVRGTQKIGYLAYARFSHPDDSGPALQAAFEKFQNQGVNNLIVDLRYNGGGYVATAEKLINYIVPSQHNGKLMFTEYYNETMRTGKADLLKNQFYEDGGRNKSYFGSYDNMTSTINKGGTNYIPQLERVVFIVSESTASASELTINSLKPYTTVSLVGEKTYGKPVGFFPIRIDKYDIYYAMFESKNSLGEGGYFTGMNVDVNSDDYPYNKELGDPTEINTSVAIQQITEASSSLSSRSLILEKPNRLQTRRSLKKDGFKGMIETPDRIQK</sequence>
<keyword evidence="3" id="KW-1185">Reference proteome</keyword>
<gene>
    <name evidence="2" type="ORF">ACFSAH_16285</name>
</gene>
<dbReference type="SUPFAM" id="SSF50156">
    <property type="entry name" value="PDZ domain-like"/>
    <property type="match status" value="1"/>
</dbReference>
<dbReference type="SMART" id="SM00245">
    <property type="entry name" value="TSPc"/>
    <property type="match status" value="1"/>
</dbReference>
<dbReference type="Gene3D" id="2.30.42.10">
    <property type="match status" value="1"/>
</dbReference>
<name>A0ABW4IGS8_9SPHI</name>
<evidence type="ECO:0000313" key="2">
    <source>
        <dbReference type="EMBL" id="MFD1631433.1"/>
    </source>
</evidence>
<dbReference type="RefSeq" id="WP_379663801.1">
    <property type="nucleotide sequence ID" value="NZ_JBHUDG010000047.1"/>
</dbReference>
<evidence type="ECO:0000313" key="3">
    <source>
        <dbReference type="Proteomes" id="UP001597118"/>
    </source>
</evidence>
<dbReference type="EMBL" id="JBHUDG010000047">
    <property type="protein sequence ID" value="MFD1631433.1"/>
    <property type="molecule type" value="Genomic_DNA"/>
</dbReference>
<dbReference type="Proteomes" id="UP001597118">
    <property type="component" value="Unassembled WGS sequence"/>
</dbReference>
<reference evidence="3" key="1">
    <citation type="journal article" date="2019" name="Int. J. Syst. Evol. Microbiol.">
        <title>The Global Catalogue of Microorganisms (GCM) 10K type strain sequencing project: providing services to taxonomists for standard genome sequencing and annotation.</title>
        <authorList>
            <consortium name="The Broad Institute Genomics Platform"/>
            <consortium name="The Broad Institute Genome Sequencing Center for Infectious Disease"/>
            <person name="Wu L."/>
            <person name="Ma J."/>
        </authorList>
    </citation>
    <scope>NUCLEOTIDE SEQUENCE [LARGE SCALE GENOMIC DNA]</scope>
    <source>
        <strain evidence="3">CCUG 53762</strain>
    </source>
</reference>
<feature type="domain" description="PDZ" evidence="1">
    <location>
        <begin position="131"/>
        <end position="184"/>
    </location>
</feature>
<accession>A0ABW4IGS8</accession>
<proteinExistence type="predicted"/>
<dbReference type="InterPro" id="IPR029045">
    <property type="entry name" value="ClpP/crotonase-like_dom_sf"/>
</dbReference>
<dbReference type="SMART" id="SM00228">
    <property type="entry name" value="PDZ"/>
    <property type="match status" value="1"/>
</dbReference>
<dbReference type="InterPro" id="IPR036034">
    <property type="entry name" value="PDZ_sf"/>
</dbReference>
<dbReference type="PANTHER" id="PTHR32060">
    <property type="entry name" value="TAIL-SPECIFIC PROTEASE"/>
    <property type="match status" value="1"/>
</dbReference>
<dbReference type="PROSITE" id="PS51257">
    <property type="entry name" value="PROKAR_LIPOPROTEIN"/>
    <property type="match status" value="1"/>
</dbReference>
<dbReference type="Gene3D" id="3.30.750.170">
    <property type="match status" value="1"/>
</dbReference>
<dbReference type="Pfam" id="PF03572">
    <property type="entry name" value="Peptidase_S41"/>
    <property type="match status" value="1"/>
</dbReference>
<dbReference type="InterPro" id="IPR005151">
    <property type="entry name" value="Tail-specific_protease"/>
</dbReference>
<comment type="caution">
    <text evidence="2">The sequence shown here is derived from an EMBL/GenBank/DDBJ whole genome shotgun (WGS) entry which is preliminary data.</text>
</comment>
<dbReference type="PROSITE" id="PS50106">
    <property type="entry name" value="PDZ"/>
    <property type="match status" value="1"/>
</dbReference>
<evidence type="ECO:0000259" key="1">
    <source>
        <dbReference type="PROSITE" id="PS50106"/>
    </source>
</evidence>
<organism evidence="2 3">
    <name type="scientific">Pseudopedobacter beijingensis</name>
    <dbReference type="NCBI Taxonomy" id="1207056"/>
    <lineage>
        <taxon>Bacteria</taxon>
        <taxon>Pseudomonadati</taxon>
        <taxon>Bacteroidota</taxon>
        <taxon>Sphingobacteriia</taxon>
        <taxon>Sphingobacteriales</taxon>
        <taxon>Sphingobacteriaceae</taxon>
        <taxon>Pseudopedobacter</taxon>
    </lineage>
</organism>
<dbReference type="CDD" id="cd07561">
    <property type="entry name" value="Peptidase_S41_CPP_like"/>
    <property type="match status" value="1"/>
</dbReference>
<dbReference type="Gene3D" id="3.90.226.10">
    <property type="entry name" value="2-enoyl-CoA Hydratase, Chain A, domain 1"/>
    <property type="match status" value="1"/>
</dbReference>